<protein>
    <submittedName>
        <fullName evidence="3">TonB-dependent receptor</fullName>
    </submittedName>
</protein>
<keyword evidence="3" id="KW-0675">Receptor</keyword>
<dbReference type="Gene3D" id="2.60.40.1930">
    <property type="match status" value="1"/>
</dbReference>
<dbReference type="AlphaFoldDB" id="A0A3E2NJL3"/>
<feature type="domain" description="TonB-dependent receptor plug" evidence="2">
    <location>
        <begin position="623"/>
        <end position="710"/>
    </location>
</feature>
<dbReference type="Pfam" id="PF07715">
    <property type="entry name" value="Plug"/>
    <property type="match status" value="1"/>
</dbReference>
<evidence type="ECO:0000313" key="4">
    <source>
        <dbReference type="Proteomes" id="UP000260823"/>
    </source>
</evidence>
<dbReference type="Proteomes" id="UP000260823">
    <property type="component" value="Unassembled WGS sequence"/>
</dbReference>
<gene>
    <name evidence="3" type="ORF">DYU05_19570</name>
</gene>
<dbReference type="SUPFAM" id="SSF49464">
    <property type="entry name" value="Carboxypeptidase regulatory domain-like"/>
    <property type="match status" value="1"/>
</dbReference>
<dbReference type="Gene3D" id="2.170.130.10">
    <property type="entry name" value="TonB-dependent receptor, plug domain"/>
    <property type="match status" value="1"/>
</dbReference>
<keyword evidence="1" id="KW-0812">Transmembrane</keyword>
<dbReference type="RefSeq" id="WP_117384853.1">
    <property type="nucleotide sequence ID" value="NZ_QWDE01000006.1"/>
</dbReference>
<name>A0A3E2NJL3_9SPHI</name>
<proteinExistence type="inferred from homology"/>
<dbReference type="SUPFAM" id="SSF56935">
    <property type="entry name" value="Porins"/>
    <property type="match status" value="1"/>
</dbReference>
<comment type="caution">
    <text evidence="3">The sequence shown here is derived from an EMBL/GenBank/DDBJ whole genome shotgun (WGS) entry which is preliminary data.</text>
</comment>
<organism evidence="3 4">
    <name type="scientific">Mucilaginibacter terrenus</name>
    <dbReference type="NCBI Taxonomy" id="2482727"/>
    <lineage>
        <taxon>Bacteria</taxon>
        <taxon>Pseudomonadati</taxon>
        <taxon>Bacteroidota</taxon>
        <taxon>Sphingobacteriia</taxon>
        <taxon>Sphingobacteriales</taxon>
        <taxon>Sphingobacteriaceae</taxon>
        <taxon>Mucilaginibacter</taxon>
    </lineage>
</organism>
<dbReference type="EMBL" id="QWDE01000006">
    <property type="protein sequence ID" value="RFZ81187.1"/>
    <property type="molecule type" value="Genomic_DNA"/>
</dbReference>
<accession>A0A3E2NJL3</accession>
<keyword evidence="1" id="KW-0998">Cell outer membrane</keyword>
<dbReference type="InterPro" id="IPR012910">
    <property type="entry name" value="Plug_dom"/>
</dbReference>
<evidence type="ECO:0000313" key="3">
    <source>
        <dbReference type="EMBL" id="RFZ81187.1"/>
    </source>
</evidence>
<keyword evidence="1" id="KW-1134">Transmembrane beta strand</keyword>
<reference evidence="3 4" key="1">
    <citation type="submission" date="2018-08" db="EMBL/GenBank/DDBJ databases">
        <title>Mucilaginibacter terrae sp. nov., isolated from manganese diggings.</title>
        <authorList>
            <person name="Huang Y."/>
            <person name="Zhou Z."/>
        </authorList>
    </citation>
    <scope>NUCLEOTIDE SEQUENCE [LARGE SCALE GENOMIC DNA]</scope>
    <source>
        <strain evidence="3 4">ZH6</strain>
    </source>
</reference>
<dbReference type="InterPro" id="IPR008969">
    <property type="entry name" value="CarboxyPept-like_regulatory"/>
</dbReference>
<dbReference type="PROSITE" id="PS52016">
    <property type="entry name" value="TONB_DEPENDENT_REC_3"/>
    <property type="match status" value="1"/>
</dbReference>
<sequence length="818" mass="89099">MNYRRFLACIAALAALLITYSFVSVEDPIDRIRQQLDRWVSAHPVEKVYLQFDKPYYAAGDDIWFKAYVVAGPDHRLSTLSGVVNVDLLDAGNVTKQSIKLQLANGVAAGDFALPDTLRGGNYHIRAYTNYMRNAGNEYFFDHAFTILSGMASKGPSGNITVAAGSDNKQSIKPDIQFFPESGYLVNGLPSQVAFKAVGSNGLGADVHGVVVDGQGKQVASFNSTHLGMGKFNLTPVAGGSYVARITTSDGTQMTVPLSKVQDRGYVMTVTDNGPNVTVNISASRTITNSASAPSLTLVGQSSGRIYFSSTGKPGSTAFTTTISKEKFPSGIARFTLFTAGGEPLNERLVFINNNKLALTFSASNSYSPRQKVKIGVIATNDGKPVAGNFSVSVTDESKVPVNENTENNILASLLLTSDLRGYVEQPAYYFNSQTNKVQTELDLLMLTQGYHRFDWREVINGSSQQDTYNLEKALQISGTITSPDGKPVAGGKVEVIDIDNIDYTLDTLTDANGRFSFTNLAFDDSLRLIVQARNAKNKRDVVIHLDSIAPLSKSTGKIAPDLSIDIHNELTVYSQSAKALYVAQRQYNVGNHVIPLQEVVIREKKQALKHSANLNGPGNADQVLLAHDMRNYGCVYLADCLQGRLLGVIFRNGIPYSTRGYRPMQVILDGVYVQGDFINTININDVAGIEVLRNAGTAGIYGGRAANGVIVITTKRGDEPETYAGPITGRGIKAFYPKGYYKARTFYSPRYDAPKENKQLADLRTTIYWNPNVTTSADGKTAFEYFNAGSRGKYRVVVEGIDSEGNVGRQVYRYNVE</sequence>
<dbReference type="GO" id="GO:0009279">
    <property type="term" value="C:cell outer membrane"/>
    <property type="evidence" value="ECO:0007669"/>
    <property type="project" value="UniProtKB-SubCell"/>
</dbReference>
<dbReference type="InterPro" id="IPR037066">
    <property type="entry name" value="Plug_dom_sf"/>
</dbReference>
<keyword evidence="4" id="KW-1185">Reference proteome</keyword>
<evidence type="ECO:0000256" key="1">
    <source>
        <dbReference type="PROSITE-ProRule" id="PRU01360"/>
    </source>
</evidence>
<dbReference type="OrthoDB" id="609485at2"/>
<keyword evidence="1" id="KW-0813">Transport</keyword>
<keyword evidence="1" id="KW-0472">Membrane</keyword>
<dbReference type="InterPro" id="IPR039426">
    <property type="entry name" value="TonB-dep_rcpt-like"/>
</dbReference>
<evidence type="ECO:0000259" key="2">
    <source>
        <dbReference type="Pfam" id="PF07715"/>
    </source>
</evidence>
<comment type="similarity">
    <text evidence="1">Belongs to the TonB-dependent receptor family.</text>
</comment>
<comment type="subcellular location">
    <subcellularLocation>
        <location evidence="1">Cell outer membrane</location>
        <topology evidence="1">Multi-pass membrane protein</topology>
    </subcellularLocation>
</comment>
<dbReference type="Pfam" id="PF13620">
    <property type="entry name" value="CarboxypepD_reg"/>
    <property type="match status" value="1"/>
</dbReference>